<evidence type="ECO:0000313" key="5">
    <source>
        <dbReference type="EnsemblPlants" id="HORVU.MOREX.r3.2HG0201830.1.CDS1"/>
    </source>
</evidence>
<dbReference type="GO" id="GO:0008270">
    <property type="term" value="F:zinc ion binding"/>
    <property type="evidence" value="ECO:0007669"/>
    <property type="project" value="InterPro"/>
</dbReference>
<feature type="domain" description="DYW" evidence="4">
    <location>
        <begin position="577"/>
        <end position="669"/>
    </location>
</feature>
<dbReference type="InterPro" id="IPR046960">
    <property type="entry name" value="PPR_At4g14850-like_plant"/>
</dbReference>
<dbReference type="InterPro" id="IPR046848">
    <property type="entry name" value="E_motif"/>
</dbReference>
<dbReference type="InterPro" id="IPR032867">
    <property type="entry name" value="DYW_dom"/>
</dbReference>
<sequence length="669" mass="73408">MGQYREKILNARSPSFLKVKNSEVLAALFVGAAVSMPLDQPPPRRRAPTFHAHPDADARQLLGALLPRRAATARHVQQAHARLAVLGLATARVLPHLLAALPRLPPLHDDASSSYPLSLFRRSNSSSAFASNHLLRVLPHPLPLRLFPGLPRRNPHSFTFLLSSISSHLDADRYGGPASSSLGSHVHALAVKAGAAGDLYVRNALTHFYSVCGDVGAMRRVFDELPRVRDVVTWNAILAGYVRAGMARVACEVFDEMPVRDEVSWSTVVGGYVKEGELDVALALFRDMVEKGVRVNEAAVVTALSAAAQLGLLEHGRFVHQVVHQEGMPISVNVGAAMVDMYAKCGCVTVAREVFDGMPRRDVFAWNAMICGLASHGLGQDAVELFERFLGEGLCPTNITFVGVLNACSRFGLVAEGRRYFESMAEKYSVEPEMEHYGCMVDLLGRAGLVPEAIELIEGMPIAPDPVLWGTVLSACKKHGLVDLGVKVGNKLIELEPAHDGHYVLLASIYAKAKKWDEVREVRKLMSSRGTSKSAGWSLMEAQGNVHKFLVGDMDHKDSIQIYNMLDMINRRLADAGYVPDVSSVLHDIGDEEKAHAIKVHSERLAIAYGFIVTEVGNPIRIVKNLQVCGDCHEFSKMVTKVFNREIIVRDGSRFHHMKEGKCSCLDYW</sequence>
<dbReference type="AlphaFoldDB" id="A0A8I6XIY3"/>
<dbReference type="Pfam" id="PF20431">
    <property type="entry name" value="E_motif"/>
    <property type="match status" value="1"/>
</dbReference>
<dbReference type="NCBIfam" id="TIGR00756">
    <property type="entry name" value="PPR"/>
    <property type="match status" value="3"/>
</dbReference>
<dbReference type="SMR" id="A0A8I6XIY3"/>
<evidence type="ECO:0000256" key="2">
    <source>
        <dbReference type="ARBA" id="ARBA00022946"/>
    </source>
</evidence>
<dbReference type="Pfam" id="PF01535">
    <property type="entry name" value="PPR"/>
    <property type="match status" value="2"/>
</dbReference>
<dbReference type="FunFam" id="1.25.40.10:FF:000982">
    <property type="entry name" value="Pentatricopeptide repeat-containing protein"/>
    <property type="match status" value="1"/>
</dbReference>
<dbReference type="PANTHER" id="PTHR47926">
    <property type="entry name" value="PENTATRICOPEPTIDE REPEAT-CONTAINING PROTEIN"/>
    <property type="match status" value="1"/>
</dbReference>
<dbReference type="FunFam" id="1.25.40.10:FF:000031">
    <property type="entry name" value="Pentatricopeptide repeat-containing protein mitochondrial"/>
    <property type="match status" value="1"/>
</dbReference>
<keyword evidence="1" id="KW-0677">Repeat</keyword>
<evidence type="ECO:0000313" key="6">
    <source>
        <dbReference type="Proteomes" id="UP000011116"/>
    </source>
</evidence>
<dbReference type="PANTHER" id="PTHR47926:SF367">
    <property type="entry name" value="DYW DOMAIN-CONTAINING PROTEIN"/>
    <property type="match status" value="1"/>
</dbReference>
<keyword evidence="2" id="KW-0809">Transit peptide</keyword>
<accession>A0A8I6XIY3</accession>
<organism evidence="5 6">
    <name type="scientific">Hordeum vulgare subsp. vulgare</name>
    <name type="common">Domesticated barley</name>
    <dbReference type="NCBI Taxonomy" id="112509"/>
    <lineage>
        <taxon>Eukaryota</taxon>
        <taxon>Viridiplantae</taxon>
        <taxon>Streptophyta</taxon>
        <taxon>Embryophyta</taxon>
        <taxon>Tracheophyta</taxon>
        <taxon>Spermatophyta</taxon>
        <taxon>Magnoliopsida</taxon>
        <taxon>Liliopsida</taxon>
        <taxon>Poales</taxon>
        <taxon>Poaceae</taxon>
        <taxon>BOP clade</taxon>
        <taxon>Pooideae</taxon>
        <taxon>Triticodae</taxon>
        <taxon>Triticeae</taxon>
        <taxon>Hordeinae</taxon>
        <taxon>Hordeum</taxon>
    </lineage>
</organism>
<evidence type="ECO:0000256" key="3">
    <source>
        <dbReference type="PROSITE-ProRule" id="PRU00708"/>
    </source>
</evidence>
<feature type="repeat" description="PPR" evidence="3">
    <location>
        <begin position="261"/>
        <end position="295"/>
    </location>
</feature>
<dbReference type="Gramene" id="HORVU.MOREX.r3.2HG0201830.1">
    <property type="protein sequence ID" value="HORVU.MOREX.r3.2HG0201830.1.CDS1"/>
    <property type="gene ID" value="HORVU.MOREX.r3.2HG0201830"/>
</dbReference>
<dbReference type="InterPro" id="IPR011990">
    <property type="entry name" value="TPR-like_helical_dom_sf"/>
</dbReference>
<keyword evidence="6" id="KW-1185">Reference proteome</keyword>
<dbReference type="Pfam" id="PF14432">
    <property type="entry name" value="DYW_deaminase"/>
    <property type="match status" value="1"/>
</dbReference>
<reference evidence="6" key="1">
    <citation type="journal article" date="2012" name="Nature">
        <title>A physical, genetic and functional sequence assembly of the barley genome.</title>
        <authorList>
            <consortium name="The International Barley Genome Sequencing Consortium"/>
            <person name="Mayer K.F."/>
            <person name="Waugh R."/>
            <person name="Brown J.W."/>
            <person name="Schulman A."/>
            <person name="Langridge P."/>
            <person name="Platzer M."/>
            <person name="Fincher G.B."/>
            <person name="Muehlbauer G.J."/>
            <person name="Sato K."/>
            <person name="Close T.J."/>
            <person name="Wise R.P."/>
            <person name="Stein N."/>
        </authorList>
    </citation>
    <scope>NUCLEOTIDE SEQUENCE [LARGE SCALE GENOMIC DNA]</scope>
    <source>
        <strain evidence="6">cv. Morex</strain>
    </source>
</reference>
<proteinExistence type="predicted"/>
<dbReference type="InterPro" id="IPR002885">
    <property type="entry name" value="PPR_rpt"/>
</dbReference>
<feature type="repeat" description="PPR" evidence="3">
    <location>
        <begin position="362"/>
        <end position="396"/>
    </location>
</feature>
<name>A0A8I6XIY3_HORVV</name>
<evidence type="ECO:0000256" key="1">
    <source>
        <dbReference type="ARBA" id="ARBA00022737"/>
    </source>
</evidence>
<feature type="repeat" description="PPR" evidence="3">
    <location>
        <begin position="230"/>
        <end position="260"/>
    </location>
</feature>
<dbReference type="FunFam" id="1.25.40.10:FF:001088">
    <property type="entry name" value="Pentatricopeptide repeat-containing protein At4g33990"/>
    <property type="match status" value="1"/>
</dbReference>
<reference evidence="5" key="2">
    <citation type="submission" date="2020-10" db="EMBL/GenBank/DDBJ databases">
        <authorList>
            <person name="Scholz U."/>
            <person name="Mascher M."/>
            <person name="Fiebig A."/>
        </authorList>
    </citation>
    <scope>NUCLEOTIDE SEQUENCE [LARGE SCALE GENOMIC DNA]</scope>
    <source>
        <strain evidence="5">cv. Morex</strain>
    </source>
</reference>
<evidence type="ECO:0000259" key="4">
    <source>
        <dbReference type="Pfam" id="PF14432"/>
    </source>
</evidence>
<dbReference type="PROSITE" id="PS51375">
    <property type="entry name" value="PPR"/>
    <property type="match status" value="3"/>
</dbReference>
<reference evidence="5" key="3">
    <citation type="submission" date="2022-01" db="UniProtKB">
        <authorList>
            <consortium name="EnsemblPlants"/>
        </authorList>
    </citation>
    <scope>IDENTIFICATION</scope>
    <source>
        <strain evidence="5">subsp. vulgare</strain>
    </source>
</reference>
<dbReference type="GO" id="GO:0003723">
    <property type="term" value="F:RNA binding"/>
    <property type="evidence" value="ECO:0007669"/>
    <property type="project" value="InterPro"/>
</dbReference>
<dbReference type="Gramene" id="HORVU.MOREX.r2.2HG0167680.1">
    <property type="protein sequence ID" value="HORVU.MOREX.r2.2HG0167680.1.CDS.1"/>
    <property type="gene ID" value="HORVU.MOREX.r2.2HG0167680"/>
</dbReference>
<dbReference type="Pfam" id="PF13041">
    <property type="entry name" value="PPR_2"/>
    <property type="match status" value="2"/>
</dbReference>
<protein>
    <recommendedName>
        <fullName evidence="4">DYW domain-containing protein</fullName>
    </recommendedName>
</protein>
<dbReference type="EnsemblPlants" id="HORVU.MOREX.r3.2HG0201830.1">
    <property type="protein sequence ID" value="HORVU.MOREX.r3.2HG0201830.1.CDS1"/>
    <property type="gene ID" value="HORVU.MOREX.r3.2HG0201830"/>
</dbReference>
<dbReference type="Proteomes" id="UP000011116">
    <property type="component" value="Chromosome 2H"/>
</dbReference>
<dbReference type="Gene3D" id="1.25.40.10">
    <property type="entry name" value="Tetratricopeptide repeat domain"/>
    <property type="match status" value="2"/>
</dbReference>
<dbReference type="GO" id="GO:0009451">
    <property type="term" value="P:RNA modification"/>
    <property type="evidence" value="ECO:0007669"/>
    <property type="project" value="InterPro"/>
</dbReference>